<evidence type="ECO:0000313" key="4">
    <source>
        <dbReference type="EMBL" id="GER38211.1"/>
    </source>
</evidence>
<protein>
    <submittedName>
        <fullName evidence="4">ATP synthase subunit alpha</fullName>
    </submittedName>
</protein>
<comment type="caution">
    <text evidence="4">The sequence shown here is derived from an EMBL/GenBank/DDBJ whole genome shotgun (WGS) entry which is preliminary data.</text>
</comment>
<dbReference type="AlphaFoldDB" id="A0A5A7Q005"/>
<dbReference type="GO" id="GO:0005524">
    <property type="term" value="F:ATP binding"/>
    <property type="evidence" value="ECO:0007669"/>
    <property type="project" value="UniProtKB-KW"/>
</dbReference>
<dbReference type="EMBL" id="BKCP01005461">
    <property type="protein sequence ID" value="GER38211.1"/>
    <property type="molecule type" value="Genomic_DNA"/>
</dbReference>
<accession>A0A5A7Q005</accession>
<keyword evidence="3" id="KW-1133">Transmembrane helix</keyword>
<sequence length="227" mass="25428">MLDYKSEELKFSQRIGTEDRPGTSSPSFTPAFKESVQSLRFASLYVQSGNSTSKPEKERRKELTNDFPLSYAAPGLPYLHAFLSCLYLEFISYPDKLFDQTRVDVIELLIALLIPAHPLLFSFWKFGFGRISIKVVRHLEKKLSFLSLAGEEVGPGEDLIKRRREVCGDTDNNPIVLDSVKDLYFNGLTVDEIGRVVSVGDGIARVTGLNEIQAGELAGRIHTLIQD</sequence>
<gene>
    <name evidence="4" type="ORF">STAS_14683</name>
</gene>
<evidence type="ECO:0000256" key="3">
    <source>
        <dbReference type="SAM" id="Phobius"/>
    </source>
</evidence>
<dbReference type="Gene3D" id="2.40.30.20">
    <property type="match status" value="1"/>
</dbReference>
<feature type="transmembrane region" description="Helical" evidence="3">
    <location>
        <begin position="69"/>
        <end position="93"/>
    </location>
</feature>
<keyword evidence="2" id="KW-0813">Transport</keyword>
<evidence type="ECO:0000313" key="5">
    <source>
        <dbReference type="Proteomes" id="UP000325081"/>
    </source>
</evidence>
<dbReference type="GO" id="GO:1902600">
    <property type="term" value="P:proton transmembrane transport"/>
    <property type="evidence" value="ECO:0007669"/>
    <property type="project" value="InterPro"/>
</dbReference>
<keyword evidence="5" id="KW-1185">Reference proteome</keyword>
<feature type="transmembrane region" description="Helical" evidence="3">
    <location>
        <begin position="105"/>
        <end position="124"/>
    </location>
</feature>
<dbReference type="InterPro" id="IPR036121">
    <property type="entry name" value="ATPase_F1/V1/A1_a/bsu_N_sf"/>
</dbReference>
<keyword evidence="3" id="KW-0812">Transmembrane</keyword>
<evidence type="ECO:0000256" key="2">
    <source>
        <dbReference type="ARBA" id="ARBA00022448"/>
    </source>
</evidence>
<comment type="similarity">
    <text evidence="1">Belongs to the ATPase alpha/beta chains family.</text>
</comment>
<evidence type="ECO:0000256" key="1">
    <source>
        <dbReference type="ARBA" id="ARBA00008936"/>
    </source>
</evidence>
<dbReference type="SUPFAM" id="SSF50615">
    <property type="entry name" value="N-terminal domain of alpha and beta subunits of F1 ATP synthase"/>
    <property type="match status" value="1"/>
</dbReference>
<dbReference type="Proteomes" id="UP000325081">
    <property type="component" value="Unassembled WGS sequence"/>
</dbReference>
<keyword evidence="3" id="KW-0472">Membrane</keyword>
<dbReference type="GO" id="GO:0046034">
    <property type="term" value="P:ATP metabolic process"/>
    <property type="evidence" value="ECO:0007669"/>
    <property type="project" value="InterPro"/>
</dbReference>
<reference evidence="5" key="1">
    <citation type="journal article" date="2019" name="Curr. Biol.">
        <title>Genome Sequence of Striga asiatica Provides Insight into the Evolution of Plant Parasitism.</title>
        <authorList>
            <person name="Yoshida S."/>
            <person name="Kim S."/>
            <person name="Wafula E.K."/>
            <person name="Tanskanen J."/>
            <person name="Kim Y.M."/>
            <person name="Honaas L."/>
            <person name="Yang Z."/>
            <person name="Spallek T."/>
            <person name="Conn C.E."/>
            <person name="Ichihashi Y."/>
            <person name="Cheong K."/>
            <person name="Cui S."/>
            <person name="Der J.P."/>
            <person name="Gundlach H."/>
            <person name="Jiao Y."/>
            <person name="Hori C."/>
            <person name="Ishida J.K."/>
            <person name="Kasahara H."/>
            <person name="Kiba T."/>
            <person name="Kim M.S."/>
            <person name="Koo N."/>
            <person name="Laohavisit A."/>
            <person name="Lee Y.H."/>
            <person name="Lumba S."/>
            <person name="McCourt P."/>
            <person name="Mortimer J.C."/>
            <person name="Mutuku J.M."/>
            <person name="Nomura T."/>
            <person name="Sasaki-Sekimoto Y."/>
            <person name="Seto Y."/>
            <person name="Wang Y."/>
            <person name="Wakatake T."/>
            <person name="Sakakibara H."/>
            <person name="Demura T."/>
            <person name="Yamaguchi S."/>
            <person name="Yoneyama K."/>
            <person name="Manabe R.I."/>
            <person name="Nelson D.C."/>
            <person name="Schulman A.H."/>
            <person name="Timko M.P."/>
            <person name="dePamphilis C.W."/>
            <person name="Choi D."/>
            <person name="Shirasu K."/>
        </authorList>
    </citation>
    <scope>NUCLEOTIDE SEQUENCE [LARGE SCALE GENOMIC DNA]</scope>
    <source>
        <strain evidence="5">cv. UVA1</strain>
    </source>
</reference>
<dbReference type="OrthoDB" id="9805536at2759"/>
<organism evidence="4 5">
    <name type="scientific">Striga asiatica</name>
    <name type="common">Asiatic witchweed</name>
    <name type="synonym">Buchnera asiatica</name>
    <dbReference type="NCBI Taxonomy" id="4170"/>
    <lineage>
        <taxon>Eukaryota</taxon>
        <taxon>Viridiplantae</taxon>
        <taxon>Streptophyta</taxon>
        <taxon>Embryophyta</taxon>
        <taxon>Tracheophyta</taxon>
        <taxon>Spermatophyta</taxon>
        <taxon>Magnoliopsida</taxon>
        <taxon>eudicotyledons</taxon>
        <taxon>Gunneridae</taxon>
        <taxon>Pentapetalae</taxon>
        <taxon>asterids</taxon>
        <taxon>lamiids</taxon>
        <taxon>Lamiales</taxon>
        <taxon>Orobanchaceae</taxon>
        <taxon>Buchnereae</taxon>
        <taxon>Striga</taxon>
    </lineage>
</organism>
<name>A0A5A7Q005_STRAF</name>
<proteinExistence type="inferred from homology"/>
<dbReference type="InterPro" id="IPR023366">
    <property type="entry name" value="ATP_synth_asu-like_sf"/>
</dbReference>